<sequence>MCKSGSEYGRTTESGFVSDVQMCKSGYGIDTVFGLDVLVRVR</sequence>
<evidence type="ECO:0000313" key="2">
    <source>
        <dbReference type="Proteomes" id="UP000268014"/>
    </source>
</evidence>
<evidence type="ECO:0000313" key="3">
    <source>
        <dbReference type="WBParaSite" id="HPLM_0000124401-mRNA-1"/>
    </source>
</evidence>
<dbReference type="AlphaFoldDB" id="A0A0N4VVC4"/>
<dbReference type="Proteomes" id="UP000268014">
    <property type="component" value="Unassembled WGS sequence"/>
</dbReference>
<reference evidence="3" key="1">
    <citation type="submission" date="2017-02" db="UniProtKB">
        <authorList>
            <consortium name="WormBaseParasite"/>
        </authorList>
    </citation>
    <scope>IDENTIFICATION</scope>
</reference>
<protein>
    <submittedName>
        <fullName evidence="3">Conserved domain protein</fullName>
    </submittedName>
</protein>
<proteinExistence type="predicted"/>
<name>A0A0N4VVC4_HAEPC</name>
<accession>A0A0N4VVC4</accession>
<dbReference type="EMBL" id="UZAF01001544">
    <property type="protein sequence ID" value="VDO08602.1"/>
    <property type="molecule type" value="Genomic_DNA"/>
</dbReference>
<keyword evidence="2" id="KW-1185">Reference proteome</keyword>
<dbReference type="WBParaSite" id="HPLM_0000124401-mRNA-1">
    <property type="protein sequence ID" value="HPLM_0000124401-mRNA-1"/>
    <property type="gene ID" value="HPLM_0000124401"/>
</dbReference>
<reference evidence="1 2" key="2">
    <citation type="submission" date="2018-11" db="EMBL/GenBank/DDBJ databases">
        <authorList>
            <consortium name="Pathogen Informatics"/>
        </authorList>
    </citation>
    <scope>NUCLEOTIDE SEQUENCE [LARGE SCALE GENOMIC DNA]</scope>
    <source>
        <strain evidence="1 2">MHpl1</strain>
    </source>
</reference>
<evidence type="ECO:0000313" key="1">
    <source>
        <dbReference type="EMBL" id="VDO08602.1"/>
    </source>
</evidence>
<organism evidence="3">
    <name type="scientific">Haemonchus placei</name>
    <name type="common">Barber's pole worm</name>
    <dbReference type="NCBI Taxonomy" id="6290"/>
    <lineage>
        <taxon>Eukaryota</taxon>
        <taxon>Metazoa</taxon>
        <taxon>Ecdysozoa</taxon>
        <taxon>Nematoda</taxon>
        <taxon>Chromadorea</taxon>
        <taxon>Rhabditida</taxon>
        <taxon>Rhabditina</taxon>
        <taxon>Rhabditomorpha</taxon>
        <taxon>Strongyloidea</taxon>
        <taxon>Trichostrongylidae</taxon>
        <taxon>Haemonchus</taxon>
    </lineage>
</organism>
<gene>
    <name evidence="1" type="ORF">HPLM_LOCUS1242</name>
</gene>